<dbReference type="PRINTS" id="PR00080">
    <property type="entry name" value="SDRFAMILY"/>
</dbReference>
<evidence type="ECO:0000256" key="1">
    <source>
        <dbReference type="ARBA" id="ARBA00006484"/>
    </source>
</evidence>
<evidence type="ECO:0000313" key="5">
    <source>
        <dbReference type="EMBL" id="KAK6957221.1"/>
    </source>
</evidence>
<dbReference type="PROSITE" id="PS00061">
    <property type="entry name" value="ADH_SHORT"/>
    <property type="match status" value="1"/>
</dbReference>
<sequence>MSDLTLPLSGKVAIVTGSSRGIGKGIALELARRGATVVLTYVSQSSESLVKEICQTIESFPHKPRVHACRVDLSTLEGPQILISNLLTWSEQKLKIDILVNNAGVENAKTLEELTVDDYNTVFNLNVRGPLLLTQAVLPYLNSHARIINIGSVASRGGFKKFSLYGSSKAALEGLTRTWAQELGGNGTTVNCVNPGPVQSDMLENIPKDLIELQKVLTAVENRIGTVSEVANIVASLAGKDGAWITGQTISASGDITALARPTSLNSEANNELKSRGIRIVAADLTGSKDELVKAVTGLEVIISCIVFSSLGDQVPLAEAAKQAGVKRFVPCNFSTPAPRGVMDMYDEKDDILAAIQRLYLPYTVIDVGWWIDQSVPALPSGRTDHVSVKVLDIVPGDGSVPMAYTNLPDIGTYVAKIIADPRTLNKKVFAHTETLTPIQMRELLEELSGEKITRNYMSAEEVHKAIATARSAIEKNPMDPAAKFSLMLYQYIDSWGLRGDNTPEVATYLGYLDFKELYPGVKGKTVRARLQEILNGN</sequence>
<dbReference type="FunFam" id="3.40.50.720:FF:000374">
    <property type="entry name" value="3-oxoacyl-(Acyl-carrier-protein) reductase"/>
    <property type="match status" value="1"/>
</dbReference>
<comment type="caution">
    <text evidence="5">The sequence shown here is derived from an EMBL/GenBank/DDBJ whole genome shotgun (WGS) entry which is preliminary data.</text>
</comment>
<dbReference type="PRINTS" id="PR00081">
    <property type="entry name" value="GDHRDH"/>
</dbReference>
<dbReference type="GO" id="GO:0016491">
    <property type="term" value="F:oxidoreductase activity"/>
    <property type="evidence" value="ECO:0007669"/>
    <property type="project" value="UniProtKB-KW"/>
</dbReference>
<dbReference type="CDD" id="cd05233">
    <property type="entry name" value="SDR_c"/>
    <property type="match status" value="1"/>
</dbReference>
<dbReference type="Gene3D" id="3.90.25.10">
    <property type="entry name" value="UDP-galactose 4-epimerase, domain 1"/>
    <property type="match status" value="1"/>
</dbReference>
<dbReference type="PANTHER" id="PTHR43639">
    <property type="entry name" value="OXIDOREDUCTASE, SHORT-CHAIN DEHYDROGENASE/REDUCTASE FAMILY (AFU_ORTHOLOGUE AFUA_5G02870)"/>
    <property type="match status" value="1"/>
</dbReference>
<dbReference type="InterPro" id="IPR036291">
    <property type="entry name" value="NAD(P)-bd_dom_sf"/>
</dbReference>
<dbReference type="InterPro" id="IPR020904">
    <property type="entry name" value="Sc_DH/Rdtase_CS"/>
</dbReference>
<dbReference type="AlphaFoldDB" id="A0AAX6MYE8"/>
<evidence type="ECO:0000256" key="3">
    <source>
        <dbReference type="ARBA" id="ARBA00023002"/>
    </source>
</evidence>
<keyword evidence="2" id="KW-0521">NADP</keyword>
<accession>A0AAX6MYE8</accession>
<evidence type="ECO:0000259" key="4">
    <source>
        <dbReference type="SMART" id="SM00822"/>
    </source>
</evidence>
<organism evidence="5 6">
    <name type="scientific">Daldinia eschscholtzii</name>
    <dbReference type="NCBI Taxonomy" id="292717"/>
    <lineage>
        <taxon>Eukaryota</taxon>
        <taxon>Fungi</taxon>
        <taxon>Dikarya</taxon>
        <taxon>Ascomycota</taxon>
        <taxon>Pezizomycotina</taxon>
        <taxon>Sordariomycetes</taxon>
        <taxon>Xylariomycetidae</taxon>
        <taxon>Xylariales</taxon>
        <taxon>Hypoxylaceae</taxon>
        <taxon>Daldinia</taxon>
    </lineage>
</organism>
<dbReference type="SUPFAM" id="SSF51735">
    <property type="entry name" value="NAD(P)-binding Rossmann-fold domains"/>
    <property type="match status" value="2"/>
</dbReference>
<dbReference type="PANTHER" id="PTHR43639:SF1">
    <property type="entry name" value="SHORT-CHAIN DEHYDROGENASE_REDUCTASE FAMILY PROTEIN"/>
    <property type="match status" value="1"/>
</dbReference>
<evidence type="ECO:0000256" key="2">
    <source>
        <dbReference type="ARBA" id="ARBA00022857"/>
    </source>
</evidence>
<keyword evidence="6" id="KW-1185">Reference proteome</keyword>
<dbReference type="EMBL" id="JBANMG010000001">
    <property type="protein sequence ID" value="KAK6957221.1"/>
    <property type="molecule type" value="Genomic_DNA"/>
</dbReference>
<protein>
    <recommendedName>
        <fullName evidence="4">Ketoreductase domain-containing protein</fullName>
    </recommendedName>
</protein>
<proteinExistence type="inferred from homology"/>
<dbReference type="SMART" id="SM00822">
    <property type="entry name" value="PKS_KR"/>
    <property type="match status" value="1"/>
</dbReference>
<dbReference type="Gene3D" id="3.40.50.720">
    <property type="entry name" value="NAD(P)-binding Rossmann-like Domain"/>
    <property type="match status" value="2"/>
</dbReference>
<gene>
    <name evidence="5" type="ORF">Daesc_000003</name>
</gene>
<dbReference type="InterPro" id="IPR057326">
    <property type="entry name" value="KR_dom"/>
</dbReference>
<dbReference type="Proteomes" id="UP001369815">
    <property type="component" value="Unassembled WGS sequence"/>
</dbReference>
<dbReference type="Pfam" id="PF13561">
    <property type="entry name" value="adh_short_C2"/>
    <property type="match status" value="1"/>
</dbReference>
<reference evidence="5 6" key="1">
    <citation type="journal article" date="2024" name="Front Chem Biol">
        <title>Unveiling the potential of Daldinia eschscholtzii MFLUCC 19-0629 through bioactivity and bioinformatics studies for enhanced sustainable agriculture production.</title>
        <authorList>
            <person name="Brooks S."/>
            <person name="Weaver J.A."/>
            <person name="Klomchit A."/>
            <person name="Alharthi S.A."/>
            <person name="Onlamun T."/>
            <person name="Nurani R."/>
            <person name="Vong T.K."/>
            <person name="Alberti F."/>
            <person name="Greco C."/>
        </authorList>
    </citation>
    <scope>NUCLEOTIDE SEQUENCE [LARGE SCALE GENOMIC DNA]</scope>
    <source>
        <strain evidence="5">MFLUCC 19-0629</strain>
    </source>
</reference>
<evidence type="ECO:0000313" key="6">
    <source>
        <dbReference type="Proteomes" id="UP001369815"/>
    </source>
</evidence>
<comment type="similarity">
    <text evidence="1">Belongs to the short-chain dehydrogenases/reductases (SDR) family.</text>
</comment>
<name>A0AAX6MYE8_9PEZI</name>
<keyword evidence="3" id="KW-0560">Oxidoreductase</keyword>
<dbReference type="InterPro" id="IPR002347">
    <property type="entry name" value="SDR_fam"/>
</dbReference>
<feature type="domain" description="Ketoreductase" evidence="4">
    <location>
        <begin position="11"/>
        <end position="201"/>
    </location>
</feature>